<dbReference type="GO" id="GO:0006400">
    <property type="term" value="P:tRNA modification"/>
    <property type="evidence" value="ECO:0007669"/>
    <property type="project" value="InterPro"/>
</dbReference>
<keyword evidence="9" id="KW-1185">Reference proteome</keyword>
<keyword evidence="2 5" id="KW-0819">tRNA processing</keyword>
<evidence type="ECO:0000256" key="4">
    <source>
        <dbReference type="ARBA" id="ARBA00022833"/>
    </source>
</evidence>
<organism evidence="8 9">
    <name type="scientific">Schizothecium vesticola</name>
    <dbReference type="NCBI Taxonomy" id="314040"/>
    <lineage>
        <taxon>Eukaryota</taxon>
        <taxon>Fungi</taxon>
        <taxon>Dikarya</taxon>
        <taxon>Ascomycota</taxon>
        <taxon>Pezizomycotina</taxon>
        <taxon>Sordariomycetes</taxon>
        <taxon>Sordariomycetidae</taxon>
        <taxon>Sordariales</taxon>
        <taxon>Schizotheciaceae</taxon>
        <taxon>Schizothecium</taxon>
    </lineage>
</organism>
<keyword evidence="3 5" id="KW-0479">Metal-binding</keyword>
<dbReference type="Proteomes" id="UP001172155">
    <property type="component" value="Unassembled WGS sequence"/>
</dbReference>
<feature type="binding site" evidence="5">
    <location>
        <position position="338"/>
    </location>
    <ligand>
        <name>Zn(2+)</name>
        <dbReference type="ChEBI" id="CHEBI:29105"/>
    </ligand>
</feature>
<evidence type="ECO:0000256" key="2">
    <source>
        <dbReference type="ARBA" id="ARBA00022694"/>
    </source>
</evidence>
<comment type="cofactor">
    <cofactor evidence="5">
        <name>Zn(2+)</name>
        <dbReference type="ChEBI" id="CHEBI:29105"/>
    </cofactor>
    <text evidence="5">Binds 1 zinc ion per subunit.</text>
</comment>
<keyword evidence="1 5" id="KW-0963">Cytoplasm</keyword>
<evidence type="ECO:0000259" key="7">
    <source>
        <dbReference type="Pfam" id="PF01702"/>
    </source>
</evidence>
<evidence type="ECO:0000313" key="8">
    <source>
        <dbReference type="EMBL" id="KAK0752253.1"/>
    </source>
</evidence>
<dbReference type="SUPFAM" id="SSF51713">
    <property type="entry name" value="tRNA-guanine transglycosylase"/>
    <property type="match status" value="1"/>
</dbReference>
<reference evidence="8" key="1">
    <citation type="submission" date="2023-06" db="EMBL/GenBank/DDBJ databases">
        <title>Genome-scale phylogeny and comparative genomics of the fungal order Sordariales.</title>
        <authorList>
            <consortium name="Lawrence Berkeley National Laboratory"/>
            <person name="Hensen N."/>
            <person name="Bonometti L."/>
            <person name="Westerberg I."/>
            <person name="Brannstrom I.O."/>
            <person name="Guillou S."/>
            <person name="Cros-Aarteil S."/>
            <person name="Calhoun S."/>
            <person name="Haridas S."/>
            <person name="Kuo A."/>
            <person name="Mondo S."/>
            <person name="Pangilinan J."/>
            <person name="Riley R."/>
            <person name="LaButti K."/>
            <person name="Andreopoulos B."/>
            <person name="Lipzen A."/>
            <person name="Chen C."/>
            <person name="Yanf M."/>
            <person name="Daum C."/>
            <person name="Ng V."/>
            <person name="Clum A."/>
            <person name="Steindorff A."/>
            <person name="Ohm R."/>
            <person name="Martin F."/>
            <person name="Silar P."/>
            <person name="Natvig D."/>
            <person name="Lalanne C."/>
            <person name="Gautier V."/>
            <person name="Ament-velasquez S.L."/>
            <person name="Kruys A."/>
            <person name="Hutchinson M.I."/>
            <person name="Powell A.J."/>
            <person name="Barry K."/>
            <person name="Miller A.N."/>
            <person name="Grigoriev I.V."/>
            <person name="Debuchy R."/>
            <person name="Gladieux P."/>
            <person name="Thoren M.H."/>
            <person name="Johannesson H."/>
        </authorList>
    </citation>
    <scope>NUCLEOTIDE SEQUENCE</scope>
    <source>
        <strain evidence="8">SMH3187-1</strain>
    </source>
</reference>
<comment type="function">
    <text evidence="5">Non-catalytic subunit of the queuine tRNA-ribosyltransferase (TGT) that catalyzes the base-exchange of a guanine (G) residue with queuine (Q) at position 34 (anticodon wobble position) in tRNAs with GU(N) anticodons (tRNA-Asp, -Asn, -His and -Tyr), resulting in the hypermodified nucleoside queuosine (7-(((4,5-cis-dihydroxy-2-cyclopenten-1-yl)amino)methyl)-7-deazaguanosine).</text>
</comment>
<feature type="domain" description="tRNA-guanine(15) transglycosylase-like" evidence="7">
    <location>
        <begin position="27"/>
        <end position="402"/>
    </location>
</feature>
<comment type="similarity">
    <text evidence="5">Belongs to the queuine tRNA-ribosyltransferase family. QTRT2 subfamily.</text>
</comment>
<dbReference type="InterPro" id="IPR002616">
    <property type="entry name" value="tRNA_ribo_trans-like"/>
</dbReference>
<dbReference type="InterPro" id="IPR050852">
    <property type="entry name" value="Queuine_tRNA-ribosyltrfase"/>
</dbReference>
<dbReference type="PANTHER" id="PTHR46064">
    <property type="entry name" value="QUEUINE TRNA-RIBOSYLTRANSFERASE ACCESSORY SUBUNIT 2"/>
    <property type="match status" value="1"/>
</dbReference>
<dbReference type="AlphaFoldDB" id="A0AA40F6R4"/>
<comment type="subunit">
    <text evidence="5">Heterodimer of a catalytic subunit and an accessory subunit.</text>
</comment>
<dbReference type="InterPro" id="IPR028592">
    <property type="entry name" value="QTRTD1"/>
</dbReference>
<protein>
    <recommendedName>
        <fullName evidence="5">Queuine tRNA-ribosyltransferase accessory subunit 2</fullName>
    </recommendedName>
    <alternativeName>
        <fullName evidence="5">Queuine tRNA-ribosyltransferase domain-containing protein 1</fullName>
    </alternativeName>
</protein>
<proteinExistence type="inferred from homology"/>
<evidence type="ECO:0000256" key="1">
    <source>
        <dbReference type="ARBA" id="ARBA00022490"/>
    </source>
</evidence>
<dbReference type="GO" id="GO:0005737">
    <property type="term" value="C:cytoplasm"/>
    <property type="evidence" value="ECO:0007669"/>
    <property type="project" value="UniProtKB-SubCell"/>
</dbReference>
<dbReference type="PANTHER" id="PTHR46064:SF1">
    <property type="entry name" value="QUEUINE TRNA-RIBOSYLTRANSFERASE ACCESSORY SUBUNIT 2"/>
    <property type="match status" value="1"/>
</dbReference>
<sequence length="432" mass="46798">MSNDTQDDTPTMKFEVLKAAITDGSALRLGRLAFSGRRTIDTPNYFAVTSRGAIPHITPDNVNNHLHTSGVYMALEDCNRRTPATPPSILPPPRHLHHPVPPPSPHLFHRHPPSLPTILAARRLPAVAAPKGNTNTSISIFTSTGFQTLTPAAYTSALATLRPDIAIPLSDLPPTLPPSAKRALRMSERTDTWLSDFHLPSPVPSTSLFAPILPVPLPLQREYLHTLLLHPTHISGLALYSPSLLPSLLALHPTLAPLPRLDLSAPSTPHAILRLLSLGVDAFVLPFINAVSDAGVAMTFSFPPPSPPTGTQQQQQPLGIDLHAPSHRTSLAPLAEGCTCYACASHHRAYAHHLLSAREMLGWTLLQIHNHAVVARFFAGVREALGHGTFAEGARRFEEGYEAEFPAGTGERPRARGYQTKSEGGRRRRGRG</sequence>
<dbReference type="Gene3D" id="3.20.20.105">
    <property type="entry name" value="Queuine tRNA-ribosyltransferase-like"/>
    <property type="match status" value="1"/>
</dbReference>
<dbReference type="GO" id="GO:0046872">
    <property type="term" value="F:metal ion binding"/>
    <property type="evidence" value="ECO:0007669"/>
    <property type="project" value="UniProtKB-KW"/>
</dbReference>
<dbReference type="InterPro" id="IPR036511">
    <property type="entry name" value="TGT-like_sf"/>
</dbReference>
<feature type="region of interest" description="Disordered" evidence="6">
    <location>
        <begin position="401"/>
        <end position="432"/>
    </location>
</feature>
<accession>A0AA40F6R4</accession>
<dbReference type="Pfam" id="PF01702">
    <property type="entry name" value="TGT"/>
    <property type="match status" value="1"/>
</dbReference>
<dbReference type="EMBL" id="JAUKUD010000002">
    <property type="protein sequence ID" value="KAK0752253.1"/>
    <property type="molecule type" value="Genomic_DNA"/>
</dbReference>
<evidence type="ECO:0000313" key="9">
    <source>
        <dbReference type="Proteomes" id="UP001172155"/>
    </source>
</evidence>
<evidence type="ECO:0000256" key="6">
    <source>
        <dbReference type="SAM" id="MobiDB-lite"/>
    </source>
</evidence>
<dbReference type="HAMAP" id="MF_03043">
    <property type="entry name" value="QTRT2"/>
    <property type="match status" value="1"/>
</dbReference>
<keyword evidence="4 5" id="KW-0862">Zinc</keyword>
<feature type="binding site" evidence="5">
    <location>
        <position position="369"/>
    </location>
    <ligand>
        <name>Zn(2+)</name>
        <dbReference type="ChEBI" id="CHEBI:29105"/>
    </ligand>
</feature>
<evidence type="ECO:0000256" key="3">
    <source>
        <dbReference type="ARBA" id="ARBA00022723"/>
    </source>
</evidence>
<gene>
    <name evidence="8" type="ORF">B0T18DRAFT_426765</name>
</gene>
<feature type="binding site" evidence="5">
    <location>
        <position position="340"/>
    </location>
    <ligand>
        <name>Zn(2+)</name>
        <dbReference type="ChEBI" id="CHEBI:29105"/>
    </ligand>
</feature>
<feature type="binding site" evidence="5">
    <location>
        <position position="343"/>
    </location>
    <ligand>
        <name>Zn(2+)</name>
        <dbReference type="ChEBI" id="CHEBI:29105"/>
    </ligand>
</feature>
<name>A0AA40F6R4_9PEZI</name>
<dbReference type="GO" id="GO:0008479">
    <property type="term" value="F:tRNA-guanosine(34) queuine transglycosylase activity"/>
    <property type="evidence" value="ECO:0007669"/>
    <property type="project" value="UniProtKB-UniRule"/>
</dbReference>
<evidence type="ECO:0000256" key="5">
    <source>
        <dbReference type="HAMAP-Rule" id="MF_03043"/>
    </source>
</evidence>
<comment type="subcellular location">
    <subcellularLocation>
        <location evidence="5">Cytoplasm</location>
    </subcellularLocation>
</comment>
<comment type="caution">
    <text evidence="8">The sequence shown here is derived from an EMBL/GenBank/DDBJ whole genome shotgun (WGS) entry which is preliminary data.</text>
</comment>